<protein>
    <submittedName>
        <fullName evidence="1">Uncharacterized protein</fullName>
    </submittedName>
</protein>
<dbReference type="Proteomes" id="UP001497535">
    <property type="component" value="Unassembled WGS sequence"/>
</dbReference>
<keyword evidence="2" id="KW-1185">Reference proteome</keyword>
<sequence>MDVGVSENFIDNLYDQLALLICSSPLLSSYSFPLNSTPLLLFSTFLLLPPHTTNLFSYYSLSPLLLLFLFPFPFLLLLCFSPFLQLPLPYSPSLLSSSSLLIPLLFFSHTTLFSSPTIIPLPLSFPPTPLHLSFPPTSTPLILFSPFLLSPLISSYNSSSSPTTTPLPLSFPPTPAPLLSSYSHAPFLLLPGSYVSFPPTPLLLSFHPLLFSHFFTRQILLQKYSIQLIQEKFEKIF</sequence>
<name>A0ACB0Y7A0_MELEN</name>
<evidence type="ECO:0000313" key="1">
    <source>
        <dbReference type="EMBL" id="CAK5034228.1"/>
    </source>
</evidence>
<evidence type="ECO:0000313" key="2">
    <source>
        <dbReference type="Proteomes" id="UP001497535"/>
    </source>
</evidence>
<accession>A0ACB0Y7A0</accession>
<comment type="caution">
    <text evidence="1">The sequence shown here is derived from an EMBL/GenBank/DDBJ whole genome shotgun (WGS) entry which is preliminary data.</text>
</comment>
<organism evidence="1 2">
    <name type="scientific">Meloidogyne enterolobii</name>
    <name type="common">Root-knot nematode worm</name>
    <name type="synonym">Meloidogyne mayaguensis</name>
    <dbReference type="NCBI Taxonomy" id="390850"/>
    <lineage>
        <taxon>Eukaryota</taxon>
        <taxon>Metazoa</taxon>
        <taxon>Ecdysozoa</taxon>
        <taxon>Nematoda</taxon>
        <taxon>Chromadorea</taxon>
        <taxon>Rhabditida</taxon>
        <taxon>Tylenchina</taxon>
        <taxon>Tylenchomorpha</taxon>
        <taxon>Tylenchoidea</taxon>
        <taxon>Meloidogynidae</taxon>
        <taxon>Meloidogyninae</taxon>
        <taxon>Meloidogyne</taxon>
    </lineage>
</organism>
<reference evidence="1" key="1">
    <citation type="submission" date="2023-11" db="EMBL/GenBank/DDBJ databases">
        <authorList>
            <person name="Poullet M."/>
        </authorList>
    </citation>
    <scope>NUCLEOTIDE SEQUENCE</scope>
    <source>
        <strain evidence="1">E1834</strain>
    </source>
</reference>
<gene>
    <name evidence="1" type="ORF">MENTE1834_LOCUS8376</name>
</gene>
<dbReference type="EMBL" id="CAVMJV010000007">
    <property type="protein sequence ID" value="CAK5034228.1"/>
    <property type="molecule type" value="Genomic_DNA"/>
</dbReference>
<proteinExistence type="predicted"/>